<feature type="region of interest" description="Disordered" evidence="1">
    <location>
        <begin position="214"/>
        <end position="239"/>
    </location>
</feature>
<dbReference type="EMBL" id="JACCAE010000001">
    <property type="protein sequence ID" value="NYF97845.1"/>
    <property type="molecule type" value="Genomic_DNA"/>
</dbReference>
<dbReference type="Proteomes" id="UP000554054">
    <property type="component" value="Unassembled WGS sequence"/>
</dbReference>
<name>A0A852VVQ5_9MICO</name>
<evidence type="ECO:0000313" key="4">
    <source>
        <dbReference type="Proteomes" id="UP000554054"/>
    </source>
</evidence>
<accession>A0A852VVQ5</accession>
<organism evidence="3 4">
    <name type="scientific">Janibacter cremeus</name>
    <dbReference type="NCBI Taxonomy" id="1285192"/>
    <lineage>
        <taxon>Bacteria</taxon>
        <taxon>Bacillati</taxon>
        <taxon>Actinomycetota</taxon>
        <taxon>Actinomycetes</taxon>
        <taxon>Micrococcales</taxon>
        <taxon>Intrasporangiaceae</taxon>
        <taxon>Janibacter</taxon>
    </lineage>
</organism>
<sequence>MRSLAEDIRHRTDEELVALLELRPDLARPQPADLTALAARASTRASTARAIDHLDLPHLSALQACLVVGVDAPAVAGLLGTHESRAAELVEDLARAALLWESATGRQVAGSVVEVLGPHPAGLGAPAGSLAHTLPDDLPGAIESVGTEAERVLHRIAWHGPTAARPSDTTSRTGQAVGGLLDAGLLVAVDAEHVTAPREVGLAVRGGRLLDGPLDEGDVVGSHHQRGRRDGAPEGADPAPVRALEDVDRAATAAATELVALVDELLDRVEAMRPRVLRSGGLAVRDLRTLASRMDLDEASATLLLELALGAALVADDRALEPTWRLTTEVEAWRSLDPAHRWVALAQPWLTSLRSCVVPAPDDGGRVNALSEGHVWPPIRPLRREVLTILAELPEGCAPETDRVVDLLRRRRPRRMPHDVESVVAGLLREGEVLGVTGRHALGTAGRTLLESSDRAAGVLTDFVPDPVDRLLLQADLTAIVPGTPVPELAALLRRSAVLESRGGAGVHRFSEQSLRGALDSGWTADDLLEALARFSATEVPQPLDYLVRDVARRHGQLRGGAAGSYLRGDDPTHLEALLAHRDLSHLQLRQIAPTVLISPVGPAVLIEALREAGQTPALEGSGGVVATTPTASRVSPRRDRPVTDVQPDPAPIVLARLREGEDAAERQRAQPGDGSPVIPALDPASTSALLREAAADRLPAWIGLTDSVGATKHLLFHPVAVDGGRVIGEVDAKPQVYSLHRITGVVVDG</sequence>
<evidence type="ECO:0000256" key="1">
    <source>
        <dbReference type="SAM" id="MobiDB-lite"/>
    </source>
</evidence>
<dbReference type="Pfam" id="PF13625">
    <property type="entry name" value="Helicase_C_3"/>
    <property type="match status" value="1"/>
</dbReference>
<dbReference type="AlphaFoldDB" id="A0A852VVQ5"/>
<gene>
    <name evidence="3" type="ORF">BJY20_001237</name>
</gene>
<reference evidence="3 4" key="1">
    <citation type="submission" date="2020-07" db="EMBL/GenBank/DDBJ databases">
        <title>Sequencing the genomes of 1000 actinobacteria strains.</title>
        <authorList>
            <person name="Klenk H.-P."/>
        </authorList>
    </citation>
    <scope>NUCLEOTIDE SEQUENCE [LARGE SCALE GENOMIC DNA]</scope>
    <source>
        <strain evidence="3 4">DSM 26154</strain>
    </source>
</reference>
<evidence type="ECO:0000313" key="3">
    <source>
        <dbReference type="EMBL" id="NYF97845.1"/>
    </source>
</evidence>
<dbReference type="InterPro" id="IPR032830">
    <property type="entry name" value="XPB/Ssl2_N"/>
</dbReference>
<evidence type="ECO:0000259" key="2">
    <source>
        <dbReference type="Pfam" id="PF13625"/>
    </source>
</evidence>
<feature type="domain" description="Helicase XPB/Ssl2 N-terminal" evidence="2">
    <location>
        <begin position="471"/>
        <end position="593"/>
    </location>
</feature>
<feature type="region of interest" description="Disordered" evidence="1">
    <location>
        <begin position="661"/>
        <end position="683"/>
    </location>
</feature>
<feature type="region of interest" description="Disordered" evidence="1">
    <location>
        <begin position="620"/>
        <end position="648"/>
    </location>
</feature>
<protein>
    <recommendedName>
        <fullName evidence="2">Helicase XPB/Ssl2 N-terminal domain-containing protein</fullName>
    </recommendedName>
</protein>
<keyword evidence="4" id="KW-1185">Reference proteome</keyword>
<dbReference type="RefSeq" id="WP_185990721.1">
    <property type="nucleotide sequence ID" value="NZ_JACCAE010000001.1"/>
</dbReference>
<proteinExistence type="predicted"/>
<comment type="caution">
    <text evidence="3">The sequence shown here is derived from an EMBL/GenBank/DDBJ whole genome shotgun (WGS) entry which is preliminary data.</text>
</comment>